<name>U2F4Z5_9BACT</name>
<reference evidence="2 3" key="1">
    <citation type="journal article" date="2013" name="BMC Genomics">
        <title>Comparative genomics of Campylobacter concisus isolates reveals genetic diversity and provides insights into disease association.</title>
        <authorList>
            <person name="Deshpande N.P."/>
            <person name="Kaakoush N.O."/>
            <person name="Wilkins M.R."/>
            <person name="Mitchell H.M."/>
        </authorList>
    </citation>
    <scope>NUCLEOTIDE SEQUENCE [LARGE SCALE GENOMIC DNA]</scope>
    <source>
        <strain evidence="2 3">UNSW2</strain>
    </source>
</reference>
<dbReference type="RefSeq" id="WP_021092994.1">
    <property type="nucleotide sequence ID" value="NZ_ANNJ01000011.1"/>
</dbReference>
<organism evidence="2 3">
    <name type="scientific">Campylobacter concisus UNSW2</name>
    <dbReference type="NCBI Taxonomy" id="1242965"/>
    <lineage>
        <taxon>Bacteria</taxon>
        <taxon>Pseudomonadati</taxon>
        <taxon>Campylobacterota</taxon>
        <taxon>Epsilonproteobacteria</taxon>
        <taxon>Campylobacterales</taxon>
        <taxon>Campylobacteraceae</taxon>
        <taxon>Campylobacter</taxon>
    </lineage>
</organism>
<keyword evidence="1" id="KW-0812">Transmembrane</keyword>
<proteinExistence type="predicted"/>
<evidence type="ECO:0000313" key="2">
    <source>
        <dbReference type="EMBL" id="ERJ31591.1"/>
    </source>
</evidence>
<dbReference type="PATRIC" id="fig|1242965.3.peg.1321"/>
<dbReference type="NCBIfam" id="TIGR02532">
    <property type="entry name" value="IV_pilin_GFxxxE"/>
    <property type="match status" value="1"/>
</dbReference>
<dbReference type="SUPFAM" id="SSF54523">
    <property type="entry name" value="Pili subunits"/>
    <property type="match status" value="1"/>
</dbReference>
<evidence type="ECO:0000313" key="3">
    <source>
        <dbReference type="Proteomes" id="UP000016625"/>
    </source>
</evidence>
<dbReference type="Pfam" id="PF07963">
    <property type="entry name" value="N_methyl"/>
    <property type="match status" value="1"/>
</dbReference>
<dbReference type="InterPro" id="IPR045584">
    <property type="entry name" value="Pilin-like"/>
</dbReference>
<dbReference type="EMBL" id="ANNJ01000011">
    <property type="protein sequence ID" value="ERJ31591.1"/>
    <property type="molecule type" value="Genomic_DNA"/>
</dbReference>
<comment type="caution">
    <text evidence="2">The sequence shown here is derived from an EMBL/GenBank/DDBJ whole genome shotgun (WGS) entry which is preliminary data.</text>
</comment>
<keyword evidence="1" id="KW-0472">Membrane</keyword>
<feature type="transmembrane region" description="Helical" evidence="1">
    <location>
        <begin position="6"/>
        <end position="26"/>
    </location>
</feature>
<protein>
    <submittedName>
        <fullName evidence="2">Uncharacterized protein</fullName>
    </submittedName>
</protein>
<dbReference type="InterPro" id="IPR012902">
    <property type="entry name" value="N_methyl_site"/>
</dbReference>
<keyword evidence="1" id="KW-1133">Transmembrane helix</keyword>
<gene>
    <name evidence="2" type="ORF">UNSW2_978</name>
</gene>
<dbReference type="Gene3D" id="3.30.700.10">
    <property type="entry name" value="Glycoprotein, Type 4 Pilin"/>
    <property type="match status" value="1"/>
</dbReference>
<sequence length="234" mass="26670">MKKRAFTMIELIFVIVVVGILAAIMIPKLNRNASREAANQILTHIRYTQHLAMQDDKYVQSVDEKLWFKMRWGITFNETSLKECSIDELGVKTWKYSVFFDKRGKKIFSGNINSEDQVANDIYKSGKLLSGGWSSGIVTETTCKKWNKELNLGKRFGITSVDFKDGCSGMQTINFDEMGRPMKVVSVTKNRGAKRPYDRLLKKDCKITITDKRGNQTIITIEKESGFASIKENS</sequence>
<evidence type="ECO:0000256" key="1">
    <source>
        <dbReference type="SAM" id="Phobius"/>
    </source>
</evidence>
<dbReference type="Proteomes" id="UP000016625">
    <property type="component" value="Unassembled WGS sequence"/>
</dbReference>
<dbReference type="AlphaFoldDB" id="U2F4Z5"/>
<accession>U2F4Z5</accession>